<dbReference type="InterPro" id="IPR006037">
    <property type="entry name" value="RCK_C"/>
</dbReference>
<evidence type="ECO:0000256" key="5">
    <source>
        <dbReference type="ARBA" id="ARBA00022989"/>
    </source>
</evidence>
<evidence type="ECO:0000313" key="9">
    <source>
        <dbReference type="EMBL" id="KAA6186707.1"/>
    </source>
</evidence>
<dbReference type="PANTHER" id="PTHR43652">
    <property type="entry name" value="BASIC AMINO ACID ANTIPORTER YFCC-RELATED"/>
    <property type="match status" value="1"/>
</dbReference>
<name>A0A5M8FPH3_9GAMM</name>
<feature type="transmembrane region" description="Helical" evidence="7">
    <location>
        <begin position="477"/>
        <end position="495"/>
    </location>
</feature>
<feature type="transmembrane region" description="Helical" evidence="7">
    <location>
        <begin position="432"/>
        <end position="465"/>
    </location>
</feature>
<feature type="transmembrane region" description="Helical" evidence="7">
    <location>
        <begin position="515"/>
        <end position="548"/>
    </location>
</feature>
<evidence type="ECO:0000256" key="2">
    <source>
        <dbReference type="ARBA" id="ARBA00022448"/>
    </source>
</evidence>
<evidence type="ECO:0000256" key="1">
    <source>
        <dbReference type="ARBA" id="ARBA00004141"/>
    </source>
</evidence>
<gene>
    <name evidence="9" type="ORF">F2Q65_04890</name>
</gene>
<comment type="subcellular location">
    <subcellularLocation>
        <location evidence="1">Membrane</location>
        <topology evidence="1">Multi-pass membrane protein</topology>
    </subcellularLocation>
</comment>
<keyword evidence="6 7" id="KW-0472">Membrane</keyword>
<evidence type="ECO:0000313" key="10">
    <source>
        <dbReference type="Proteomes" id="UP000322981"/>
    </source>
</evidence>
<comment type="caution">
    <text evidence="9">The sequence shown here is derived from an EMBL/GenBank/DDBJ whole genome shotgun (WGS) entry which is preliminary data.</text>
</comment>
<feature type="transmembrane region" description="Helical" evidence="7">
    <location>
        <begin position="560"/>
        <end position="579"/>
    </location>
</feature>
<evidence type="ECO:0000256" key="3">
    <source>
        <dbReference type="ARBA" id="ARBA00022692"/>
    </source>
</evidence>
<feature type="transmembrane region" description="Helical" evidence="7">
    <location>
        <begin position="52"/>
        <end position="73"/>
    </location>
</feature>
<dbReference type="GO" id="GO:0008324">
    <property type="term" value="F:monoatomic cation transmembrane transporter activity"/>
    <property type="evidence" value="ECO:0007669"/>
    <property type="project" value="InterPro"/>
</dbReference>
<dbReference type="Pfam" id="PF02080">
    <property type="entry name" value="TrkA_C"/>
    <property type="match status" value="1"/>
</dbReference>
<evidence type="ECO:0000259" key="8">
    <source>
        <dbReference type="PROSITE" id="PS51202"/>
    </source>
</evidence>
<dbReference type="AlphaFoldDB" id="A0A5M8FPH3"/>
<evidence type="ECO:0000256" key="7">
    <source>
        <dbReference type="SAM" id="Phobius"/>
    </source>
</evidence>
<keyword evidence="10" id="KW-1185">Reference proteome</keyword>
<accession>A0A5M8FPH3</accession>
<protein>
    <submittedName>
        <fullName evidence="9">SLC13 family permease</fullName>
    </submittedName>
</protein>
<keyword evidence="4" id="KW-0677">Repeat</keyword>
<feature type="transmembrane region" description="Helical" evidence="7">
    <location>
        <begin position="94"/>
        <end position="119"/>
    </location>
</feature>
<reference evidence="9 10" key="1">
    <citation type="submission" date="2019-09" db="EMBL/GenBank/DDBJ databases">
        <title>Whole-genome sequence of the purple sulfur bacterium Thiohalocapsa marina DSM 19078.</title>
        <authorList>
            <person name="Kyndt J.A."/>
            <person name="Meyer T.E."/>
        </authorList>
    </citation>
    <scope>NUCLEOTIDE SEQUENCE [LARGE SCALE GENOMIC DNA]</scope>
    <source>
        <strain evidence="9 10">DSM 19078</strain>
    </source>
</reference>
<dbReference type="Proteomes" id="UP000322981">
    <property type="component" value="Unassembled WGS sequence"/>
</dbReference>
<dbReference type="Gene3D" id="3.30.70.1450">
    <property type="entry name" value="Regulator of K+ conductance, C-terminal domain"/>
    <property type="match status" value="1"/>
</dbReference>
<dbReference type="PANTHER" id="PTHR43652:SF1">
    <property type="entry name" value="RESPONSE REGULATOR"/>
    <property type="match status" value="1"/>
</dbReference>
<dbReference type="SUPFAM" id="SSF116726">
    <property type="entry name" value="TrkA C-terminal domain-like"/>
    <property type="match status" value="1"/>
</dbReference>
<feature type="domain" description="RCK C-terminal" evidence="8">
    <location>
        <begin position="325"/>
        <end position="410"/>
    </location>
</feature>
<dbReference type="OrthoDB" id="9809303at2"/>
<dbReference type="PROSITE" id="PS51202">
    <property type="entry name" value="RCK_C"/>
    <property type="match status" value="1"/>
</dbReference>
<evidence type="ECO:0000256" key="6">
    <source>
        <dbReference type="ARBA" id="ARBA00023136"/>
    </source>
</evidence>
<sequence length="622" mass="65624">MSLDLMLVLGLLIAAVAMFSLGRPRADAVGLSMMVALPFTGVIEMREALAGFSNPNIILIAAMFVIGEGLARTGIAKGLGDWLVARGGKSETRLVAMLMLMVGALGSVMYSTGVVAIFIPVALRIAQSTGMSPSQVLMPLSFAALISGMLSLVAAAPNLIVNYELVRTGTEGMHFFTLTPIGLPILLLGVAYMMFARRWLKDDRTAGGASGPAAGKQASLGDWVEAYGLADRELRVRVRPGSPLMGQPLSRIQGQLGLEAGLEPPPQPVVLAIERKRPLRAALIAPDAATEIAAGDILLIDSPTPIAEPAARCQALGLEPLPLSGAYFTDRAQEVGMAEVMVPAESRLLGKTLAELRRLSALDLSVIGLRRGQTAHTPEQLREDRLRPGDTLLLVGPWKAISQLRGDRRDLIALNLPKEFDEVLPAARQAPFALLALAVTVGLMVLDLVPAVQAALIGCLLMGLFRVIDLDSAYRAISLRTLVLIAGMLPFGIALERTGGIDLAATTLVALLGEAGPYVILATLYLVTVLIGLFVVAAANAVLVIPVALALAAELGASPYPFAIMVALAASSAFMTPIAPPNAMVATAGNYRFADYLRIGLPFVLIVMSVSLVLVPWLFPFY</sequence>
<feature type="transmembrane region" description="Helical" evidence="7">
    <location>
        <begin position="599"/>
        <end position="619"/>
    </location>
</feature>
<dbReference type="InterPro" id="IPR004680">
    <property type="entry name" value="Cit_transptr-like_dom"/>
</dbReference>
<keyword evidence="5 7" id="KW-1133">Transmembrane helix</keyword>
<organism evidence="9 10">
    <name type="scientific">Thiohalocapsa marina</name>
    <dbReference type="NCBI Taxonomy" id="424902"/>
    <lineage>
        <taxon>Bacteria</taxon>
        <taxon>Pseudomonadati</taxon>
        <taxon>Pseudomonadota</taxon>
        <taxon>Gammaproteobacteria</taxon>
        <taxon>Chromatiales</taxon>
        <taxon>Chromatiaceae</taxon>
        <taxon>Thiohalocapsa</taxon>
    </lineage>
</organism>
<proteinExistence type="predicted"/>
<feature type="transmembrane region" description="Helical" evidence="7">
    <location>
        <begin position="139"/>
        <end position="161"/>
    </location>
</feature>
<dbReference type="EMBL" id="VWXX01000004">
    <property type="protein sequence ID" value="KAA6186707.1"/>
    <property type="molecule type" value="Genomic_DNA"/>
</dbReference>
<keyword evidence="3 7" id="KW-0812">Transmembrane</keyword>
<dbReference type="InterPro" id="IPR036721">
    <property type="entry name" value="RCK_C_sf"/>
</dbReference>
<keyword evidence="2" id="KW-0813">Transport</keyword>
<dbReference type="GO" id="GO:0006813">
    <property type="term" value="P:potassium ion transport"/>
    <property type="evidence" value="ECO:0007669"/>
    <property type="project" value="InterPro"/>
</dbReference>
<evidence type="ECO:0000256" key="4">
    <source>
        <dbReference type="ARBA" id="ARBA00022737"/>
    </source>
</evidence>
<dbReference type="InterPro" id="IPR051679">
    <property type="entry name" value="DASS-Related_Transporters"/>
</dbReference>
<dbReference type="Pfam" id="PF03600">
    <property type="entry name" value="CitMHS"/>
    <property type="match status" value="1"/>
</dbReference>
<dbReference type="GO" id="GO:0005886">
    <property type="term" value="C:plasma membrane"/>
    <property type="evidence" value="ECO:0007669"/>
    <property type="project" value="TreeGrafter"/>
</dbReference>
<dbReference type="RefSeq" id="WP_150090992.1">
    <property type="nucleotide sequence ID" value="NZ_JBFUOH010000052.1"/>
</dbReference>
<feature type="transmembrane region" description="Helical" evidence="7">
    <location>
        <begin position="173"/>
        <end position="195"/>
    </location>
</feature>